<evidence type="ECO:0000256" key="1">
    <source>
        <dbReference type="SAM" id="MobiDB-lite"/>
    </source>
</evidence>
<gene>
    <name evidence="2" type="ORF">AVDCRST_MAG71-2180</name>
</gene>
<proteinExistence type="predicted"/>
<accession>A0A6J4LRK6</accession>
<reference evidence="2" key="1">
    <citation type="submission" date="2020-02" db="EMBL/GenBank/DDBJ databases">
        <authorList>
            <person name="Meier V. D."/>
        </authorList>
    </citation>
    <scope>NUCLEOTIDE SEQUENCE</scope>
    <source>
        <strain evidence="2">AVDCRST_MAG71</strain>
    </source>
</reference>
<organism evidence="2">
    <name type="scientific">uncultured Lysobacter sp</name>
    <dbReference type="NCBI Taxonomy" id="271060"/>
    <lineage>
        <taxon>Bacteria</taxon>
        <taxon>Pseudomonadati</taxon>
        <taxon>Pseudomonadota</taxon>
        <taxon>Gammaproteobacteria</taxon>
        <taxon>Lysobacterales</taxon>
        <taxon>Lysobacteraceae</taxon>
        <taxon>Lysobacter</taxon>
        <taxon>environmental samples</taxon>
    </lineage>
</organism>
<feature type="compositionally biased region" description="Basic and acidic residues" evidence="1">
    <location>
        <begin position="151"/>
        <end position="160"/>
    </location>
</feature>
<feature type="region of interest" description="Disordered" evidence="1">
    <location>
        <begin position="274"/>
        <end position="299"/>
    </location>
</feature>
<feature type="region of interest" description="Disordered" evidence="1">
    <location>
        <begin position="142"/>
        <end position="196"/>
    </location>
</feature>
<sequence>GCTFFCRARPHRHCHGPVADTARTRRARRDLGRVFHVHARGGEGFRLTGAGRNAPGPRRAGAAAVPLARARCVHAAAVAEACADRRDQFGSPVRAVRMGGAARTGRHRRNHERDGRAVHGAGGFHVLPRKDRAAPRACAAGRLRRRGGARQRQDGGVERGRRGRGRLQRRVPVWRRRAPAEAASGGSAAGGRRSSHAWMRGTAGAAVCNRAVASRPGAAAVLGRGDHARRAVHGSRVWAVLPSDPPHRRRPRRYRDLSGAAVCGGLGVDAARRAADAHDGYRRSAHPRQRRADTACAEV</sequence>
<name>A0A6J4LRK6_9GAMM</name>
<feature type="non-terminal residue" evidence="2">
    <location>
        <position position="299"/>
    </location>
</feature>
<feature type="non-terminal residue" evidence="2">
    <location>
        <position position="1"/>
    </location>
</feature>
<feature type="compositionally biased region" description="Basic residues" evidence="1">
    <location>
        <begin position="161"/>
        <end position="177"/>
    </location>
</feature>
<feature type="compositionally biased region" description="Low complexity" evidence="1">
    <location>
        <begin position="180"/>
        <end position="192"/>
    </location>
</feature>
<protein>
    <submittedName>
        <fullName evidence="2">Permease of the drug/metabolite transporter (DMT) superfamily</fullName>
    </submittedName>
</protein>
<dbReference type="EMBL" id="CADCUA010000498">
    <property type="protein sequence ID" value="CAA9338974.1"/>
    <property type="molecule type" value="Genomic_DNA"/>
</dbReference>
<evidence type="ECO:0000313" key="2">
    <source>
        <dbReference type="EMBL" id="CAA9338974.1"/>
    </source>
</evidence>
<feature type="region of interest" description="Disordered" evidence="1">
    <location>
        <begin position="98"/>
        <end position="123"/>
    </location>
</feature>
<dbReference type="AlphaFoldDB" id="A0A6J4LRK6"/>